<name>A0A0M2HEL6_9MICO</name>
<organism evidence="2 3">
    <name type="scientific">Microbacterium terrae</name>
    <dbReference type="NCBI Taxonomy" id="69369"/>
    <lineage>
        <taxon>Bacteria</taxon>
        <taxon>Bacillati</taxon>
        <taxon>Actinomycetota</taxon>
        <taxon>Actinomycetes</taxon>
        <taxon>Micrococcales</taxon>
        <taxon>Microbacteriaceae</taxon>
        <taxon>Microbacterium</taxon>
    </lineage>
</organism>
<accession>A0A0M2HEL6</accession>
<sequence length="109" mass="12232">MGRLTYDGLVKVDFDDRILSHLQIVIGAKVRRGESFPFTWKDDPSIGDGRTTIWIHPGCALVYKFHGSRMPTINRAWIDALIHTANSPSGLYVVPEPPEGRPEESELSQ</sequence>
<dbReference type="AlphaFoldDB" id="A0A0M2HEL6"/>
<dbReference type="STRING" id="92835.RS81_01164"/>
<evidence type="ECO:0000313" key="3">
    <source>
        <dbReference type="Proteomes" id="UP000033956"/>
    </source>
</evidence>
<dbReference type="Pfam" id="PF25355">
    <property type="entry name" value="DUF7882"/>
    <property type="match status" value="1"/>
</dbReference>
<dbReference type="EMBL" id="JYIZ01000041">
    <property type="protein sequence ID" value="KJL42662.1"/>
    <property type="molecule type" value="Genomic_DNA"/>
</dbReference>
<gene>
    <name evidence="2" type="ORF">RS81_01164</name>
</gene>
<comment type="caution">
    <text evidence="2">The sequence shown here is derived from an EMBL/GenBank/DDBJ whole genome shotgun (WGS) entry which is preliminary data.</text>
</comment>
<proteinExistence type="predicted"/>
<keyword evidence="3" id="KW-1185">Reference proteome</keyword>
<dbReference type="InterPro" id="IPR057204">
    <property type="entry name" value="DUF7882"/>
</dbReference>
<protein>
    <recommendedName>
        <fullName evidence="1">DUF7882 domain-containing protein</fullName>
    </recommendedName>
</protein>
<evidence type="ECO:0000313" key="2">
    <source>
        <dbReference type="EMBL" id="KJL42662.1"/>
    </source>
</evidence>
<reference evidence="2 3" key="1">
    <citation type="submission" date="2015-02" db="EMBL/GenBank/DDBJ databases">
        <title>Draft genome sequences of ten Microbacterium spp. with emphasis on heavy metal contaminated environments.</title>
        <authorList>
            <person name="Corretto E."/>
        </authorList>
    </citation>
    <scope>NUCLEOTIDE SEQUENCE [LARGE SCALE GENOMIC DNA]</scope>
    <source>
        <strain evidence="2 3">DSM 12510</strain>
    </source>
</reference>
<dbReference type="Proteomes" id="UP000033956">
    <property type="component" value="Unassembled WGS sequence"/>
</dbReference>
<dbReference type="RefSeq" id="WP_045275115.1">
    <property type="nucleotide sequence ID" value="NZ_BAAAUP010000003.1"/>
</dbReference>
<dbReference type="OrthoDB" id="5123855at2"/>
<feature type="domain" description="DUF7882" evidence="1">
    <location>
        <begin position="1"/>
        <end position="96"/>
    </location>
</feature>
<evidence type="ECO:0000259" key="1">
    <source>
        <dbReference type="Pfam" id="PF25355"/>
    </source>
</evidence>
<dbReference type="PATRIC" id="fig|92835.4.peg.1183"/>